<organism evidence="5 6">
    <name type="scientific">Steinernema hermaphroditum</name>
    <dbReference type="NCBI Taxonomy" id="289476"/>
    <lineage>
        <taxon>Eukaryota</taxon>
        <taxon>Metazoa</taxon>
        <taxon>Ecdysozoa</taxon>
        <taxon>Nematoda</taxon>
        <taxon>Chromadorea</taxon>
        <taxon>Rhabditida</taxon>
        <taxon>Tylenchina</taxon>
        <taxon>Panagrolaimomorpha</taxon>
        <taxon>Strongyloidoidea</taxon>
        <taxon>Steinernematidae</taxon>
        <taxon>Steinernema</taxon>
    </lineage>
</organism>
<dbReference type="SUPFAM" id="SSF57196">
    <property type="entry name" value="EGF/Laminin"/>
    <property type="match status" value="1"/>
</dbReference>
<evidence type="ECO:0000256" key="1">
    <source>
        <dbReference type="PROSITE-ProRule" id="PRU00076"/>
    </source>
</evidence>
<keyword evidence="6" id="KW-1185">Reference proteome</keyword>
<dbReference type="EMBL" id="JAUCMV010000005">
    <property type="protein sequence ID" value="KAK0393638.1"/>
    <property type="molecule type" value="Genomic_DNA"/>
</dbReference>
<accession>A0AA39GU70</accession>
<sequence length="245" mass="26130">MQLSTTIVCCMLIAIGINAKIPDQHDGFNLSCLNGGSVKQGKCVCGRRFEGVNCEIEPCLNGGVKSHTGKCHCPYGLDGERCDKVNHCSGNGQLVNGTCKCEPRWGGIFCNVRTCHNGVSVGGEENSFCVCDLGFTGPFCDAELKCIRGSINQNNQCQCEPNWVGAECDQCAENFSQLGHECVELKPKNAQAILHSKKVPITPIIAIGGVCAALIVAVGVTLFFVMKKRTKPSPSNSERASATDV</sequence>
<dbReference type="Pfam" id="PF00053">
    <property type="entry name" value="EGF_laminin"/>
    <property type="match status" value="1"/>
</dbReference>
<protein>
    <recommendedName>
        <fullName evidence="4">EGF-like domain-containing protein</fullName>
    </recommendedName>
</protein>
<keyword evidence="2" id="KW-1133">Transmembrane helix</keyword>
<evidence type="ECO:0000313" key="5">
    <source>
        <dbReference type="EMBL" id="KAK0393638.1"/>
    </source>
</evidence>
<dbReference type="InterPro" id="IPR002049">
    <property type="entry name" value="LE_dom"/>
</dbReference>
<proteinExistence type="predicted"/>
<dbReference type="Gene3D" id="2.10.25.10">
    <property type="entry name" value="Laminin"/>
    <property type="match status" value="3"/>
</dbReference>
<dbReference type="Proteomes" id="UP001175271">
    <property type="component" value="Unassembled WGS sequence"/>
</dbReference>
<dbReference type="PANTHER" id="PTHR47324">
    <property type="entry name" value="PROTEIN IRG-7-RELATED"/>
    <property type="match status" value="1"/>
</dbReference>
<dbReference type="PROSITE" id="PS00022">
    <property type="entry name" value="EGF_1"/>
    <property type="match status" value="2"/>
</dbReference>
<dbReference type="PANTHER" id="PTHR47324:SF3">
    <property type="entry name" value="EGF-LIKE DOMAIN-CONTAINING PROTEIN"/>
    <property type="match status" value="1"/>
</dbReference>
<dbReference type="PROSITE" id="PS01186">
    <property type="entry name" value="EGF_2"/>
    <property type="match status" value="1"/>
</dbReference>
<evidence type="ECO:0000313" key="6">
    <source>
        <dbReference type="Proteomes" id="UP001175271"/>
    </source>
</evidence>
<feature type="chain" id="PRO_5041288309" description="EGF-like domain-containing protein" evidence="3">
    <location>
        <begin position="20"/>
        <end position="245"/>
    </location>
</feature>
<dbReference type="PROSITE" id="PS50026">
    <property type="entry name" value="EGF_3"/>
    <property type="match status" value="2"/>
</dbReference>
<keyword evidence="3" id="KW-0732">Signal</keyword>
<keyword evidence="1" id="KW-1015">Disulfide bond</keyword>
<evidence type="ECO:0000256" key="2">
    <source>
        <dbReference type="SAM" id="Phobius"/>
    </source>
</evidence>
<feature type="disulfide bond" evidence="1">
    <location>
        <begin position="131"/>
        <end position="140"/>
    </location>
</feature>
<feature type="signal peptide" evidence="3">
    <location>
        <begin position="1"/>
        <end position="19"/>
    </location>
</feature>
<feature type="domain" description="EGF-like" evidence="4">
    <location>
        <begin position="50"/>
        <end position="83"/>
    </location>
</feature>
<feature type="domain" description="EGF-like" evidence="4">
    <location>
        <begin position="106"/>
        <end position="141"/>
    </location>
</feature>
<comment type="caution">
    <text evidence="1">Lacks conserved residue(s) required for the propagation of feature annotation.</text>
</comment>
<feature type="disulfide bond" evidence="1">
    <location>
        <begin position="73"/>
        <end position="82"/>
    </location>
</feature>
<comment type="caution">
    <text evidence="5">The sequence shown here is derived from an EMBL/GenBank/DDBJ whole genome shotgun (WGS) entry which is preliminary data.</text>
</comment>
<keyword evidence="2" id="KW-0472">Membrane</keyword>
<dbReference type="InterPro" id="IPR000742">
    <property type="entry name" value="EGF"/>
</dbReference>
<dbReference type="SMART" id="SM00180">
    <property type="entry name" value="EGF_Lam"/>
    <property type="match status" value="1"/>
</dbReference>
<keyword evidence="2" id="KW-0812">Transmembrane</keyword>
<keyword evidence="1" id="KW-0245">EGF-like domain</keyword>
<feature type="transmembrane region" description="Helical" evidence="2">
    <location>
        <begin position="204"/>
        <end position="225"/>
    </location>
</feature>
<reference evidence="5" key="1">
    <citation type="submission" date="2023-06" db="EMBL/GenBank/DDBJ databases">
        <title>Genomic analysis of the entomopathogenic nematode Steinernema hermaphroditum.</title>
        <authorList>
            <person name="Schwarz E.M."/>
            <person name="Heppert J.K."/>
            <person name="Baniya A."/>
            <person name="Schwartz H.T."/>
            <person name="Tan C.-H."/>
            <person name="Antoshechkin I."/>
            <person name="Sternberg P.W."/>
            <person name="Goodrich-Blair H."/>
            <person name="Dillman A.R."/>
        </authorList>
    </citation>
    <scope>NUCLEOTIDE SEQUENCE</scope>
    <source>
        <strain evidence="5">PS9179</strain>
        <tissue evidence="5">Whole animal</tissue>
    </source>
</reference>
<name>A0AA39GU70_9BILA</name>
<evidence type="ECO:0000259" key="4">
    <source>
        <dbReference type="PROSITE" id="PS50026"/>
    </source>
</evidence>
<gene>
    <name evidence="5" type="ORF">QR680_000328</name>
</gene>
<evidence type="ECO:0000256" key="3">
    <source>
        <dbReference type="SAM" id="SignalP"/>
    </source>
</evidence>
<dbReference type="AlphaFoldDB" id="A0AA39GU70"/>
<dbReference type="InterPro" id="IPR053295">
    <property type="entry name" value="Innate_immunity_reg"/>
</dbReference>